<name>A0ABQ8LYX8_LABRO</name>
<gene>
    <name evidence="2" type="ORF">H4Q32_024477</name>
</gene>
<evidence type="ECO:0000256" key="1">
    <source>
        <dbReference type="SAM" id="MobiDB-lite"/>
    </source>
</evidence>
<sequence length="508" mass="54521">MSSGTHTLGFTASFCAASAISPVCLSTLKSSVLKELSWVNVFIKTRRSGCGRYLVPDDGQDRCLMCLGTKHTEAAFVEESCSHCGRMTVGELRTRLGFLQRGGVPVPLPRSSVPPSKCQEGSTSCRELSGLTVTVRNSPKTRVPPSNSTSQPVELPKEQAGPPRGVPLVYFWGSPRQSDVICGIGGAPELTGTWTAPFTARNSSSGTSSLTTLDGGPARGYTTVPPVERAVAMQLCPGAAWHSLALIGSAYAAYGEAGSALHAMALLQVHQAKALKVLYGGGHDPEVLKAVRIATDLTLRVTKVTAWSLGRAMSTMVVQEHHLWLCLADMRETDKTSFLNASVSQTGLFDDTVENFSQQFSAAQKQTEAIRHILPWRAAAACLSLGAAPCLRANLRPANTDTLTPLWTSIEMPKQGPCIPHRCPTVGMSVVPLVLLVHYLGAWIELPSPSCWLLQTIRLGYAIQFTQRPPKFRGIHFTSVKAADAHLACRNRNFTGEGCDRAGPSSRL</sequence>
<evidence type="ECO:0000313" key="2">
    <source>
        <dbReference type="EMBL" id="KAI2655852.1"/>
    </source>
</evidence>
<accession>A0ABQ8LYX8</accession>
<dbReference type="EMBL" id="JACTAM010000016">
    <property type="protein sequence ID" value="KAI2655852.1"/>
    <property type="molecule type" value="Genomic_DNA"/>
</dbReference>
<dbReference type="Proteomes" id="UP000830375">
    <property type="component" value="Unassembled WGS sequence"/>
</dbReference>
<organism evidence="2 3">
    <name type="scientific">Labeo rohita</name>
    <name type="common">Indian major carp</name>
    <name type="synonym">Cyprinus rohita</name>
    <dbReference type="NCBI Taxonomy" id="84645"/>
    <lineage>
        <taxon>Eukaryota</taxon>
        <taxon>Metazoa</taxon>
        <taxon>Chordata</taxon>
        <taxon>Craniata</taxon>
        <taxon>Vertebrata</taxon>
        <taxon>Euteleostomi</taxon>
        <taxon>Actinopterygii</taxon>
        <taxon>Neopterygii</taxon>
        <taxon>Teleostei</taxon>
        <taxon>Ostariophysi</taxon>
        <taxon>Cypriniformes</taxon>
        <taxon>Cyprinidae</taxon>
        <taxon>Labeoninae</taxon>
        <taxon>Labeonini</taxon>
        <taxon>Labeo</taxon>
    </lineage>
</organism>
<protein>
    <submittedName>
        <fullName evidence="2">Acetyl-coenzyme A carboxylase carboxyl transferase subunit beta</fullName>
    </submittedName>
</protein>
<evidence type="ECO:0000313" key="3">
    <source>
        <dbReference type="Proteomes" id="UP000830375"/>
    </source>
</evidence>
<keyword evidence="3" id="KW-1185">Reference proteome</keyword>
<keyword evidence="2" id="KW-0808">Transferase</keyword>
<dbReference type="GO" id="GO:0016740">
    <property type="term" value="F:transferase activity"/>
    <property type="evidence" value="ECO:0007669"/>
    <property type="project" value="UniProtKB-KW"/>
</dbReference>
<comment type="caution">
    <text evidence="2">The sequence shown here is derived from an EMBL/GenBank/DDBJ whole genome shotgun (WGS) entry which is preliminary data.</text>
</comment>
<reference evidence="2 3" key="1">
    <citation type="submission" date="2022-01" db="EMBL/GenBank/DDBJ databases">
        <title>A high-quality chromosome-level genome assembly of rohu carp, Labeo rohita.</title>
        <authorList>
            <person name="Arick M.A. II"/>
            <person name="Hsu C.-Y."/>
            <person name="Magbanua Z."/>
            <person name="Pechanova O."/>
            <person name="Grover C."/>
            <person name="Miller E."/>
            <person name="Thrash A."/>
            <person name="Ezzel L."/>
            <person name="Alam S."/>
            <person name="Benzie J."/>
            <person name="Hamilton M."/>
            <person name="Karsi A."/>
            <person name="Lawrence M.L."/>
            <person name="Peterson D.G."/>
        </authorList>
    </citation>
    <scope>NUCLEOTIDE SEQUENCE [LARGE SCALE GENOMIC DNA]</scope>
    <source>
        <strain evidence="3">BAU-BD-2019</strain>
        <tissue evidence="2">Blood</tissue>
    </source>
</reference>
<feature type="compositionally biased region" description="Polar residues" evidence="1">
    <location>
        <begin position="119"/>
        <end position="152"/>
    </location>
</feature>
<proteinExistence type="predicted"/>
<feature type="region of interest" description="Disordered" evidence="1">
    <location>
        <begin position="109"/>
        <end position="161"/>
    </location>
</feature>